<keyword evidence="3" id="KW-1185">Reference proteome</keyword>
<dbReference type="Proteomes" id="UP001165121">
    <property type="component" value="Unassembled WGS sequence"/>
</dbReference>
<reference evidence="2" key="1">
    <citation type="submission" date="2023-04" db="EMBL/GenBank/DDBJ databases">
        <title>Phytophthora fragariaefolia NBRC 109709.</title>
        <authorList>
            <person name="Ichikawa N."/>
            <person name="Sato H."/>
            <person name="Tonouchi N."/>
        </authorList>
    </citation>
    <scope>NUCLEOTIDE SEQUENCE</scope>
    <source>
        <strain evidence="2">NBRC 109709</strain>
    </source>
</reference>
<evidence type="ECO:0000256" key="1">
    <source>
        <dbReference type="SAM" id="MobiDB-lite"/>
    </source>
</evidence>
<comment type="caution">
    <text evidence="2">The sequence shown here is derived from an EMBL/GenBank/DDBJ whole genome shotgun (WGS) entry which is preliminary data.</text>
</comment>
<accession>A0A9W6XCW5</accession>
<feature type="region of interest" description="Disordered" evidence="1">
    <location>
        <begin position="1"/>
        <end position="157"/>
    </location>
</feature>
<evidence type="ECO:0000313" key="2">
    <source>
        <dbReference type="EMBL" id="GMF36362.1"/>
    </source>
</evidence>
<organism evidence="2 3">
    <name type="scientific">Phytophthora fragariaefolia</name>
    <dbReference type="NCBI Taxonomy" id="1490495"/>
    <lineage>
        <taxon>Eukaryota</taxon>
        <taxon>Sar</taxon>
        <taxon>Stramenopiles</taxon>
        <taxon>Oomycota</taxon>
        <taxon>Peronosporomycetes</taxon>
        <taxon>Peronosporales</taxon>
        <taxon>Peronosporaceae</taxon>
        <taxon>Phytophthora</taxon>
    </lineage>
</organism>
<gene>
    <name evidence="2" type="ORF">Pfra01_000988000</name>
</gene>
<feature type="compositionally biased region" description="Low complexity" evidence="1">
    <location>
        <begin position="86"/>
        <end position="100"/>
    </location>
</feature>
<feature type="compositionally biased region" description="Acidic residues" evidence="1">
    <location>
        <begin position="68"/>
        <end position="77"/>
    </location>
</feature>
<evidence type="ECO:0000313" key="3">
    <source>
        <dbReference type="Proteomes" id="UP001165121"/>
    </source>
</evidence>
<name>A0A9W6XCW5_9STRA</name>
<proteinExistence type="predicted"/>
<feature type="compositionally biased region" description="Basic and acidic residues" evidence="1">
    <location>
        <begin position="11"/>
        <end position="28"/>
    </location>
</feature>
<dbReference type="EMBL" id="BSXT01000938">
    <property type="protein sequence ID" value="GMF36362.1"/>
    <property type="molecule type" value="Genomic_DNA"/>
</dbReference>
<sequence>MLRLIQSIGRCSDRVKEEGLATDLEDKPLPPPQAPFGGGAGRDVNHDPQDEATAVKTEVTSSNPPPWIDEDEIEIVDDNQIPDPATGDSLTLLNSTTDLGMSTETQDPERAWDPAVGEETVPAVAASSGNPSETGSGPAHPTAVGGKKTPDPAGLQG</sequence>
<protein>
    <submittedName>
        <fullName evidence="2">Unnamed protein product</fullName>
    </submittedName>
</protein>
<dbReference type="AlphaFoldDB" id="A0A9W6XCW5"/>